<accession>A0ABW9VQQ1</accession>
<evidence type="ECO:0000313" key="2">
    <source>
        <dbReference type="Proteomes" id="UP000478090"/>
    </source>
</evidence>
<comment type="caution">
    <text evidence="1">The sequence shown here is derived from an EMBL/GenBank/DDBJ whole genome shotgun (WGS) entry which is preliminary data.</text>
</comment>
<protein>
    <submittedName>
        <fullName evidence="1">Uncharacterized protein</fullName>
    </submittedName>
</protein>
<keyword evidence="2" id="KW-1185">Reference proteome</keyword>
<reference evidence="1 2" key="1">
    <citation type="submission" date="2019-12" db="EMBL/GenBank/DDBJ databases">
        <title>Novel species isolated from a subtropical stream in China.</title>
        <authorList>
            <person name="Lu H."/>
        </authorList>
    </citation>
    <scope>NUCLEOTIDE SEQUENCE [LARGE SCALE GENOMIC DNA]</scope>
    <source>
        <strain evidence="1 2">CY13W</strain>
    </source>
</reference>
<name>A0ABW9VQQ1_9BURK</name>
<organism evidence="1 2">
    <name type="scientific">Duganella qianjiadongensis</name>
    <dbReference type="NCBI Taxonomy" id="2692176"/>
    <lineage>
        <taxon>Bacteria</taxon>
        <taxon>Pseudomonadati</taxon>
        <taxon>Pseudomonadota</taxon>
        <taxon>Betaproteobacteria</taxon>
        <taxon>Burkholderiales</taxon>
        <taxon>Oxalobacteraceae</taxon>
        <taxon>Telluria group</taxon>
        <taxon>Duganella</taxon>
    </lineage>
</organism>
<sequence>MDDAEVRLQIEGKDMREFKLFTHALLLVALMSNMSNAWASKEGLLVWSNFTIHSLGIGASGAVQISGSQSADGITSLKVNAFGREIALNAAQLYQLRGILMNGMQLSYADGTGRAADKTLSIVLTKGFASGVAQKKFIEIDGHGNVMIIEN</sequence>
<gene>
    <name evidence="1" type="ORF">GTP27_21585</name>
</gene>
<evidence type="ECO:0000313" key="1">
    <source>
        <dbReference type="EMBL" id="MYM41901.1"/>
    </source>
</evidence>
<dbReference type="RefSeq" id="WP_161041158.1">
    <property type="nucleotide sequence ID" value="NZ_WWCM01000024.1"/>
</dbReference>
<proteinExistence type="predicted"/>
<dbReference type="EMBL" id="WWCM01000024">
    <property type="protein sequence ID" value="MYM41901.1"/>
    <property type="molecule type" value="Genomic_DNA"/>
</dbReference>
<dbReference type="Proteomes" id="UP000478090">
    <property type="component" value="Unassembled WGS sequence"/>
</dbReference>